<feature type="transmembrane region" description="Helical" evidence="1">
    <location>
        <begin position="128"/>
        <end position="144"/>
    </location>
</feature>
<organism evidence="2 3">
    <name type="scientific">Enterococcus casseliflavus</name>
    <name type="common">Enterococcus flavescens</name>
    <dbReference type="NCBI Taxonomy" id="37734"/>
    <lineage>
        <taxon>Bacteria</taxon>
        <taxon>Bacillati</taxon>
        <taxon>Bacillota</taxon>
        <taxon>Bacilli</taxon>
        <taxon>Lactobacillales</taxon>
        <taxon>Enterococcaceae</taxon>
        <taxon>Enterococcus</taxon>
    </lineage>
</organism>
<dbReference type="RefSeq" id="WP_118215059.1">
    <property type="nucleotide sequence ID" value="NZ_CABJET010000005.1"/>
</dbReference>
<feature type="transmembrane region" description="Helical" evidence="1">
    <location>
        <begin position="29"/>
        <end position="51"/>
    </location>
</feature>
<evidence type="ECO:0000313" key="3">
    <source>
        <dbReference type="Proteomes" id="UP001268896"/>
    </source>
</evidence>
<keyword evidence="1" id="KW-0472">Membrane</keyword>
<keyword evidence="1" id="KW-0812">Transmembrane</keyword>
<dbReference type="EMBL" id="JARQDV010000002">
    <property type="protein sequence ID" value="MDT2964061.1"/>
    <property type="molecule type" value="Genomic_DNA"/>
</dbReference>
<reference evidence="2" key="1">
    <citation type="submission" date="2023-03" db="EMBL/GenBank/DDBJ databases">
        <authorList>
            <person name="Shen W."/>
            <person name="Cai J."/>
        </authorList>
    </citation>
    <scope>NUCLEOTIDE SEQUENCE</scope>
    <source>
        <strain evidence="2">K72-2</strain>
    </source>
</reference>
<evidence type="ECO:0008006" key="4">
    <source>
        <dbReference type="Google" id="ProtNLM"/>
    </source>
</evidence>
<sequence length="172" mass="20515">MASKQAKVAQRDASQKLTKKNLYFQRLLLLRYLVAFFFFFNLYWLLAASLAGQWLRVVPLSLLLFSMGAISEFIRLYGHHATIVSKQLFFTTWYLRLQMGTMAILFLLTFFGVTEVIFPYFTSQSTEYVRIVLWISGVFAWSGIRKLKKIFRNEDRHWQWIREFEEIERKGD</sequence>
<proteinExistence type="predicted"/>
<dbReference type="AlphaFoldDB" id="A0AAW8UH86"/>
<accession>A0AAW8UH86</accession>
<evidence type="ECO:0000313" key="2">
    <source>
        <dbReference type="EMBL" id="MDT2964061.1"/>
    </source>
</evidence>
<comment type="caution">
    <text evidence="2">The sequence shown here is derived from an EMBL/GenBank/DDBJ whole genome shotgun (WGS) entry which is preliminary data.</text>
</comment>
<feature type="transmembrane region" description="Helical" evidence="1">
    <location>
        <begin position="99"/>
        <end position="122"/>
    </location>
</feature>
<feature type="transmembrane region" description="Helical" evidence="1">
    <location>
        <begin position="57"/>
        <end position="78"/>
    </location>
</feature>
<name>A0AAW8UH86_ENTCA</name>
<dbReference type="Proteomes" id="UP001268896">
    <property type="component" value="Unassembled WGS sequence"/>
</dbReference>
<evidence type="ECO:0000256" key="1">
    <source>
        <dbReference type="SAM" id="Phobius"/>
    </source>
</evidence>
<gene>
    <name evidence="2" type="ORF">P7I32_05525</name>
</gene>
<keyword evidence="1" id="KW-1133">Transmembrane helix</keyword>
<protein>
    <recommendedName>
        <fullName evidence="4">PTS cellobiose transporter subunit IIA</fullName>
    </recommendedName>
</protein>